<name>A0A4Z1ER59_9HELO</name>
<organism evidence="2 3">
    <name type="scientific">Botrytis tulipae</name>
    <dbReference type="NCBI Taxonomy" id="87230"/>
    <lineage>
        <taxon>Eukaryota</taxon>
        <taxon>Fungi</taxon>
        <taxon>Dikarya</taxon>
        <taxon>Ascomycota</taxon>
        <taxon>Pezizomycotina</taxon>
        <taxon>Leotiomycetes</taxon>
        <taxon>Helotiales</taxon>
        <taxon>Sclerotiniaceae</taxon>
        <taxon>Botrytis</taxon>
    </lineage>
</organism>
<evidence type="ECO:0000256" key="1">
    <source>
        <dbReference type="SAM" id="MobiDB-lite"/>
    </source>
</evidence>
<dbReference type="EMBL" id="PQXH01000047">
    <property type="protein sequence ID" value="TGO14894.1"/>
    <property type="molecule type" value="Genomic_DNA"/>
</dbReference>
<protein>
    <submittedName>
        <fullName evidence="2">Uncharacterized protein</fullName>
    </submittedName>
</protein>
<feature type="region of interest" description="Disordered" evidence="1">
    <location>
        <begin position="1"/>
        <end position="29"/>
    </location>
</feature>
<dbReference type="AlphaFoldDB" id="A0A4Z1ER59"/>
<feature type="compositionally biased region" description="Basic and acidic residues" evidence="1">
    <location>
        <begin position="1"/>
        <end position="14"/>
    </location>
</feature>
<accession>A0A4Z1ER59</accession>
<evidence type="ECO:0000313" key="2">
    <source>
        <dbReference type="EMBL" id="TGO14894.1"/>
    </source>
</evidence>
<reference evidence="2 3" key="1">
    <citation type="submission" date="2017-12" db="EMBL/GenBank/DDBJ databases">
        <title>Comparative genomics of Botrytis spp.</title>
        <authorList>
            <person name="Valero-Jimenez C.A."/>
            <person name="Tapia P."/>
            <person name="Veloso J."/>
            <person name="Silva-Moreno E."/>
            <person name="Staats M."/>
            <person name="Valdes J.H."/>
            <person name="Van Kan J.A.L."/>
        </authorList>
    </citation>
    <scope>NUCLEOTIDE SEQUENCE [LARGE SCALE GENOMIC DNA]</scope>
    <source>
        <strain evidence="2 3">Bt9001</strain>
    </source>
</reference>
<gene>
    <name evidence="2" type="ORF">BTUL_0047g00560</name>
</gene>
<keyword evidence="3" id="KW-1185">Reference proteome</keyword>
<proteinExistence type="predicted"/>
<sequence length="80" mass="8996">MFYTPERRCRKLENRNPQMAPHLPESNGCGVRDNFSDGIVVSCPEISEIPGGNGGAVMNRTNTQEPDPQHYKVELINRLI</sequence>
<evidence type="ECO:0000313" key="3">
    <source>
        <dbReference type="Proteomes" id="UP000297777"/>
    </source>
</evidence>
<dbReference type="Proteomes" id="UP000297777">
    <property type="component" value="Unassembled WGS sequence"/>
</dbReference>
<dbReference type="OrthoDB" id="10381599at2759"/>
<comment type="caution">
    <text evidence="2">The sequence shown here is derived from an EMBL/GenBank/DDBJ whole genome shotgun (WGS) entry which is preliminary data.</text>
</comment>